<accession>A0A7S2X7D1</accession>
<proteinExistence type="predicted"/>
<dbReference type="GO" id="GO:0005868">
    <property type="term" value="C:cytoplasmic dynein complex"/>
    <property type="evidence" value="ECO:0007669"/>
    <property type="project" value="TreeGrafter"/>
</dbReference>
<name>A0A7S2X7D1_9EUKA</name>
<dbReference type="InterPro" id="IPR038586">
    <property type="entry name" value="Tctex-1-like_sf"/>
</dbReference>
<dbReference type="PANTHER" id="PTHR21255:SF4">
    <property type="entry name" value="DYNEIN LIGHT CHAIN TCTEX-TYPE"/>
    <property type="match status" value="1"/>
</dbReference>
<evidence type="ECO:0008006" key="2">
    <source>
        <dbReference type="Google" id="ProtNLM"/>
    </source>
</evidence>
<dbReference type="Pfam" id="PF03645">
    <property type="entry name" value="Tctex-1"/>
    <property type="match status" value="1"/>
</dbReference>
<dbReference type="GO" id="GO:0007018">
    <property type="term" value="P:microtubule-based movement"/>
    <property type="evidence" value="ECO:0007669"/>
    <property type="project" value="TreeGrafter"/>
</dbReference>
<gene>
    <name evidence="1" type="ORF">LSP00402_LOCUS4424</name>
</gene>
<dbReference type="CDD" id="cd21455">
    <property type="entry name" value="DLC-like_DYNLT1_DYNLT3"/>
    <property type="match status" value="1"/>
</dbReference>
<dbReference type="GO" id="GO:0005737">
    <property type="term" value="C:cytoplasm"/>
    <property type="evidence" value="ECO:0007669"/>
    <property type="project" value="TreeGrafter"/>
</dbReference>
<organism evidence="1">
    <name type="scientific">Lotharella oceanica</name>
    <dbReference type="NCBI Taxonomy" id="641309"/>
    <lineage>
        <taxon>Eukaryota</taxon>
        <taxon>Sar</taxon>
        <taxon>Rhizaria</taxon>
        <taxon>Cercozoa</taxon>
        <taxon>Chlorarachniophyceae</taxon>
        <taxon>Lotharella</taxon>
    </lineage>
</organism>
<dbReference type="AlphaFoldDB" id="A0A7S2X7D1"/>
<dbReference type="InterPro" id="IPR005334">
    <property type="entry name" value="Tctex-1-like"/>
</dbReference>
<evidence type="ECO:0000313" key="1">
    <source>
        <dbReference type="EMBL" id="CAD9752868.1"/>
    </source>
</evidence>
<dbReference type="EMBL" id="HBHP01007150">
    <property type="protein sequence ID" value="CAD9752868.1"/>
    <property type="molecule type" value="Transcribed_RNA"/>
</dbReference>
<dbReference type="PANTHER" id="PTHR21255">
    <property type="entry name" value="T-COMPLEX-ASSOCIATED-TESTIS-EXPRESSED 1/ DYNEIN LIGHT CHAIN"/>
    <property type="match status" value="1"/>
</dbReference>
<dbReference type="Gene3D" id="3.30.1140.40">
    <property type="entry name" value="Tctex-1"/>
    <property type="match status" value="1"/>
</dbReference>
<sequence length="111" mass="12915">MADELEKKFEYDTTNQIIEDQVKAILDQKVYDAKEVHTWSSQIVERVLKQLHKQNKPFKYVVTCVIMQKNGAGLHTASTCYWDTKADGSCSYDYHWNKTMHAICTVFALHI</sequence>
<reference evidence="1" key="1">
    <citation type="submission" date="2021-01" db="EMBL/GenBank/DDBJ databases">
        <authorList>
            <person name="Corre E."/>
            <person name="Pelletier E."/>
            <person name="Niang G."/>
            <person name="Scheremetjew M."/>
            <person name="Finn R."/>
            <person name="Kale V."/>
            <person name="Holt S."/>
            <person name="Cochrane G."/>
            <person name="Meng A."/>
            <person name="Brown T."/>
            <person name="Cohen L."/>
        </authorList>
    </citation>
    <scope>NUCLEOTIDE SEQUENCE</scope>
    <source>
        <strain evidence="1">CCMP622</strain>
    </source>
</reference>
<dbReference type="GO" id="GO:0045505">
    <property type="term" value="F:dynein intermediate chain binding"/>
    <property type="evidence" value="ECO:0007669"/>
    <property type="project" value="TreeGrafter"/>
</dbReference>
<protein>
    <recommendedName>
        <fullName evidence="2">Dynein light chain Tctex-type 1</fullName>
    </recommendedName>
</protein>